<accession>A0A0R3CH56</accession>
<dbReference type="Proteomes" id="UP000051380">
    <property type="component" value="Unassembled WGS sequence"/>
</dbReference>
<dbReference type="AlphaFoldDB" id="A0A0R3CH56"/>
<gene>
    <name evidence="1" type="ORF">AOQ72_25345</name>
</gene>
<name>A0A0R3CH56_9BRAD</name>
<dbReference type="EMBL" id="LJYF01000029">
    <property type="protein sequence ID" value="KRP94497.1"/>
    <property type="molecule type" value="Genomic_DNA"/>
</dbReference>
<sequence>MDNGLTPIRRHNGPRLYSFPRLIREKAEFRVRITAGTWLQLPKANQSRIGKNRNIFDTRGVLDLTIS</sequence>
<comment type="caution">
    <text evidence="1">The sequence shown here is derived from an EMBL/GenBank/DDBJ whole genome shotgun (WGS) entry which is preliminary data.</text>
</comment>
<organism evidence="1 2">
    <name type="scientific">Bradyrhizobium yuanmingense</name>
    <dbReference type="NCBI Taxonomy" id="108015"/>
    <lineage>
        <taxon>Bacteria</taxon>
        <taxon>Pseudomonadati</taxon>
        <taxon>Pseudomonadota</taxon>
        <taxon>Alphaproteobacteria</taxon>
        <taxon>Hyphomicrobiales</taxon>
        <taxon>Nitrobacteraceae</taxon>
        <taxon>Bradyrhizobium</taxon>
    </lineage>
</organism>
<protein>
    <submittedName>
        <fullName evidence="1">Uncharacterized protein</fullName>
    </submittedName>
</protein>
<evidence type="ECO:0000313" key="2">
    <source>
        <dbReference type="Proteomes" id="UP000051380"/>
    </source>
</evidence>
<proteinExistence type="predicted"/>
<evidence type="ECO:0000313" key="1">
    <source>
        <dbReference type="EMBL" id="KRP94497.1"/>
    </source>
</evidence>
<reference evidence="1 2" key="1">
    <citation type="submission" date="2015-09" db="EMBL/GenBank/DDBJ databases">
        <title>Draft Genome Sequence of the Strain BR 3267 (Bradyrhizobium yuanmingense) recommended as inoculant for cowpea in Brazil.</title>
        <authorList>
            <person name="Simoes-Araujo J.L."/>
            <person name="Zilli J.E."/>
        </authorList>
    </citation>
    <scope>NUCLEOTIDE SEQUENCE [LARGE SCALE GENOMIC DNA]</scope>
    <source>
        <strain evidence="1 2">BR3267</strain>
    </source>
</reference>